<dbReference type="InterPro" id="IPR029065">
    <property type="entry name" value="Enolase_C-like"/>
</dbReference>
<dbReference type="PANTHER" id="PTHR48080:SF5">
    <property type="entry name" value="D(-)-TARTRATE DEHYDRATASE"/>
    <property type="match status" value="1"/>
</dbReference>
<dbReference type="SUPFAM" id="SSF54826">
    <property type="entry name" value="Enolase N-terminal domain-like"/>
    <property type="match status" value="1"/>
</dbReference>
<dbReference type="Gene3D" id="3.20.20.120">
    <property type="entry name" value="Enolase-like C-terminal domain"/>
    <property type="match status" value="1"/>
</dbReference>
<dbReference type="InterPro" id="IPR029017">
    <property type="entry name" value="Enolase-like_N"/>
</dbReference>
<dbReference type="Pfam" id="PF13378">
    <property type="entry name" value="MR_MLE_C"/>
    <property type="match status" value="1"/>
</dbReference>
<dbReference type="SFLD" id="SFLDG00179">
    <property type="entry name" value="mandelate_racemase"/>
    <property type="match status" value="1"/>
</dbReference>
<comment type="caution">
    <text evidence="2">The sequence shown here is derived from an EMBL/GenBank/DDBJ whole genome shotgun (WGS) entry which is preliminary data.</text>
</comment>
<sequence length="388" mass="41318">MRIVEIREMAVPLEGSVANAVVDFTRHTVSLVAVITDVTRDGVPVYGVAFNSIGRFAQSGLLRDRMIPRVLDAPPDELLDPDTGILDPERVLRAALADEKPGGHGDRASAAAAIELACWDLLGKLAGEPAYVTIARTDGRTPTRRPAPVYAAGGYYRPGDDIAQLREEISGYLESGYRAVKIKVGGLSLDDDLRRVDEVVSTVGSGGAVAVDANGRFGRELALTYAKALEPYRLRWFEEPVDPLDYGATAELTATYDGAIATGENLFSRQEVANLLQFGGIRPNREILQMDAGLSYGLTEYRGMLDVMESAGIGRAHAVPHGGHLINLHIVAGLGLGGCEAYPGVFQPFGGYSTDCAIEDGTVTPAEHPGFGLEAKVELSGLISRLVG</sequence>
<dbReference type="EMBL" id="JACWMS010000002">
    <property type="protein sequence ID" value="MBD1320164.1"/>
    <property type="molecule type" value="Genomic_DNA"/>
</dbReference>
<dbReference type="SMART" id="SM00922">
    <property type="entry name" value="MR_MLE"/>
    <property type="match status" value="1"/>
</dbReference>
<evidence type="ECO:0000313" key="2">
    <source>
        <dbReference type="EMBL" id="MBD1320164.1"/>
    </source>
</evidence>
<organism evidence="2 3">
    <name type="scientific">Gordonia hankookensis</name>
    <dbReference type="NCBI Taxonomy" id="589403"/>
    <lineage>
        <taxon>Bacteria</taxon>
        <taxon>Bacillati</taxon>
        <taxon>Actinomycetota</taxon>
        <taxon>Actinomycetes</taxon>
        <taxon>Mycobacteriales</taxon>
        <taxon>Gordoniaceae</taxon>
        <taxon>Gordonia</taxon>
    </lineage>
</organism>
<protein>
    <submittedName>
        <fullName evidence="2">Mandelate racemase</fullName>
    </submittedName>
</protein>
<dbReference type="InterPro" id="IPR034611">
    <property type="entry name" value="D-tartrate_dehydratase"/>
</dbReference>
<dbReference type="Gene3D" id="3.30.390.10">
    <property type="entry name" value="Enolase-like, N-terminal domain"/>
    <property type="match status" value="1"/>
</dbReference>
<feature type="domain" description="Mandelate racemase/muconate lactonizing enzyme C-terminal" evidence="1">
    <location>
        <begin position="162"/>
        <end position="259"/>
    </location>
</feature>
<proteinExistence type="predicted"/>
<name>A0ABR7WBH5_9ACTN</name>
<reference evidence="2 3" key="1">
    <citation type="submission" date="2020-09" db="EMBL/GenBank/DDBJ databases">
        <title>Novel species in genus Gordonia.</title>
        <authorList>
            <person name="Zhang G."/>
        </authorList>
    </citation>
    <scope>NUCLEOTIDE SEQUENCE [LARGE SCALE GENOMIC DNA]</scope>
    <source>
        <strain evidence="2 3">ON-33</strain>
    </source>
</reference>
<dbReference type="SFLD" id="SFLDF00118">
    <property type="entry name" value="D-tartrate_dehydratase"/>
    <property type="match status" value="1"/>
</dbReference>
<dbReference type="InterPro" id="IPR036849">
    <property type="entry name" value="Enolase-like_C_sf"/>
</dbReference>
<dbReference type="SFLD" id="SFLDS00001">
    <property type="entry name" value="Enolase"/>
    <property type="match status" value="1"/>
</dbReference>
<dbReference type="InterPro" id="IPR034593">
    <property type="entry name" value="DgoD-like"/>
</dbReference>
<keyword evidence="3" id="KW-1185">Reference proteome</keyword>
<dbReference type="InterPro" id="IPR013342">
    <property type="entry name" value="Mandelate_racemase_C"/>
</dbReference>
<dbReference type="RefSeq" id="WP_190266896.1">
    <property type="nucleotide sequence ID" value="NZ_BAABAD010000004.1"/>
</dbReference>
<evidence type="ECO:0000313" key="3">
    <source>
        <dbReference type="Proteomes" id="UP000602395"/>
    </source>
</evidence>
<accession>A0ABR7WBH5</accession>
<gene>
    <name evidence="2" type="ORF">IDF66_11240</name>
</gene>
<evidence type="ECO:0000259" key="1">
    <source>
        <dbReference type="SMART" id="SM00922"/>
    </source>
</evidence>
<dbReference type="Proteomes" id="UP000602395">
    <property type="component" value="Unassembled WGS sequence"/>
</dbReference>
<dbReference type="PANTHER" id="PTHR48080">
    <property type="entry name" value="D-GALACTONATE DEHYDRATASE-RELATED"/>
    <property type="match status" value="1"/>
</dbReference>
<dbReference type="SUPFAM" id="SSF51604">
    <property type="entry name" value="Enolase C-terminal domain-like"/>
    <property type="match status" value="1"/>
</dbReference>